<dbReference type="STRING" id="240427.AYR62_13300"/>
<evidence type="ECO:0000259" key="3">
    <source>
        <dbReference type="Pfam" id="PF01370"/>
    </source>
</evidence>
<dbReference type="PANTHER" id="PTHR10366">
    <property type="entry name" value="NAD DEPENDENT EPIMERASE/DEHYDRATASE"/>
    <property type="match status" value="1"/>
</dbReference>
<dbReference type="InterPro" id="IPR001509">
    <property type="entry name" value="Epimerase_deHydtase"/>
</dbReference>
<dbReference type="Proteomes" id="UP000093267">
    <property type="component" value="Chromosome"/>
</dbReference>
<evidence type="ECO:0000256" key="2">
    <source>
        <dbReference type="ARBA" id="ARBA00023445"/>
    </source>
</evidence>
<dbReference type="InterPro" id="IPR036291">
    <property type="entry name" value="NAD(P)-bd_dom_sf"/>
</dbReference>
<organism evidence="4 5">
    <name type="scientific">Secundilactobacillus paracollinoides</name>
    <dbReference type="NCBI Taxonomy" id="240427"/>
    <lineage>
        <taxon>Bacteria</taxon>
        <taxon>Bacillati</taxon>
        <taxon>Bacillota</taxon>
        <taxon>Bacilli</taxon>
        <taxon>Lactobacillales</taxon>
        <taxon>Lactobacillaceae</taxon>
        <taxon>Secundilactobacillus</taxon>
    </lineage>
</organism>
<dbReference type="OrthoDB" id="9778052at2"/>
<reference evidence="4 5" key="1">
    <citation type="submission" date="2016-03" db="EMBL/GenBank/DDBJ databases">
        <title>Pediococcus and Lactobacillus from brewery environment - whole genome sequencing and assembly.</title>
        <authorList>
            <person name="Behr J."/>
            <person name="Geissler A.J."/>
            <person name="Vogel R.F."/>
        </authorList>
    </citation>
    <scope>NUCLEOTIDE SEQUENCE [LARGE SCALE GENOMIC DNA]</scope>
    <source>
        <strain evidence="4 5">TMW 1.1995</strain>
    </source>
</reference>
<dbReference type="EMBL" id="CP014924">
    <property type="protein sequence ID" value="ANZ66470.1"/>
    <property type="molecule type" value="Genomic_DNA"/>
</dbReference>
<dbReference type="AlphaFoldDB" id="A0A1B2IWQ8"/>
<keyword evidence="5" id="KW-1185">Reference proteome</keyword>
<dbReference type="Gene3D" id="3.40.50.720">
    <property type="entry name" value="NAD(P)-binding Rossmann-like Domain"/>
    <property type="match status" value="1"/>
</dbReference>
<comment type="similarity">
    <text evidence="2">Belongs to the NAD(P)-dependent epimerase/dehydratase family. Dihydroflavonol-4-reductase subfamily.</text>
</comment>
<evidence type="ECO:0000313" key="4">
    <source>
        <dbReference type="EMBL" id="ANZ66470.1"/>
    </source>
</evidence>
<dbReference type="Pfam" id="PF01370">
    <property type="entry name" value="Epimerase"/>
    <property type="match status" value="1"/>
</dbReference>
<dbReference type="PANTHER" id="PTHR10366:SF564">
    <property type="entry name" value="STEROL-4-ALPHA-CARBOXYLATE 3-DEHYDROGENASE, DECARBOXYLATING"/>
    <property type="match status" value="1"/>
</dbReference>
<protein>
    <recommendedName>
        <fullName evidence="3">NAD-dependent epimerase/dehydratase domain-containing protein</fullName>
    </recommendedName>
</protein>
<name>A0A1B2IWQ8_9LACO</name>
<accession>A0A1B2IWQ8</accession>
<evidence type="ECO:0000256" key="1">
    <source>
        <dbReference type="ARBA" id="ARBA00023002"/>
    </source>
</evidence>
<dbReference type="InterPro" id="IPR050425">
    <property type="entry name" value="NAD(P)_dehydrat-like"/>
</dbReference>
<dbReference type="RefSeq" id="WP_056987507.1">
    <property type="nucleotide sequence ID" value="NZ_CP014915.1"/>
</dbReference>
<evidence type="ECO:0000313" key="5">
    <source>
        <dbReference type="Proteomes" id="UP000093267"/>
    </source>
</evidence>
<gene>
    <name evidence="4" type="ORF">AYR63_04530</name>
</gene>
<feature type="domain" description="NAD-dependent epimerase/dehydratase" evidence="3">
    <location>
        <begin position="11"/>
        <end position="191"/>
    </location>
</feature>
<dbReference type="KEGG" id="lpd:AYR62_13300"/>
<proteinExistence type="inferred from homology"/>
<dbReference type="GO" id="GO:0016616">
    <property type="term" value="F:oxidoreductase activity, acting on the CH-OH group of donors, NAD or NADP as acceptor"/>
    <property type="evidence" value="ECO:0007669"/>
    <property type="project" value="TreeGrafter"/>
</dbReference>
<sequence>MTDMMQKNDLVLVTGITGYMATWVAKDLLEKGYRVRGTYRSEGKLPFIKNLLPGIELVKADLNGDAGWEDALTDVKWLFHVASPQAVATESKRTETAIAGIDNIFKFALKSPTLKKILLTSSEAAIAYGKQNKHIYTENDWTNADAKGLDDYMKSKTLEERRAWQLVNDAQVNTSHVAMAAINPSFVIGPSLVPWARYSAKQVDQLLSVPFSLPMVGYAVDVRDVAQMQISLMNNAKANGTRNLAMGIRMTMAEVKRDVIEDFHDQGIHSRQIPIPAWLLWPFRANTTAADFYPRLKGTVDYNPLHPEFYTYQYTNLRQSMSDMMTQLLRDKAIGPEAK</sequence>
<keyword evidence="1" id="KW-0560">Oxidoreductase</keyword>
<dbReference type="SUPFAM" id="SSF51735">
    <property type="entry name" value="NAD(P)-binding Rossmann-fold domains"/>
    <property type="match status" value="1"/>
</dbReference>